<feature type="compositionally biased region" description="Basic and acidic residues" evidence="1">
    <location>
        <begin position="34"/>
        <end position="43"/>
    </location>
</feature>
<dbReference type="RefSeq" id="XP_070870279.1">
    <property type="nucleotide sequence ID" value="XM_071014623.1"/>
</dbReference>
<evidence type="ECO:0000313" key="3">
    <source>
        <dbReference type="EMBL" id="KAL2271555.1"/>
    </source>
</evidence>
<feature type="compositionally biased region" description="Low complexity" evidence="1">
    <location>
        <begin position="23"/>
        <end position="33"/>
    </location>
</feature>
<comment type="caution">
    <text evidence="3">The sequence shown here is derived from an EMBL/GenBank/DDBJ whole genome shotgun (WGS) entry which is preliminary data.</text>
</comment>
<dbReference type="SUPFAM" id="SSF81995">
    <property type="entry name" value="beta-sandwich domain of Sec23/24"/>
    <property type="match status" value="1"/>
</dbReference>
<dbReference type="SUPFAM" id="SSF52833">
    <property type="entry name" value="Thioredoxin-like"/>
    <property type="match status" value="1"/>
</dbReference>
<dbReference type="InterPro" id="IPR013766">
    <property type="entry name" value="Thioredoxin_domain"/>
</dbReference>
<evidence type="ECO:0000313" key="4">
    <source>
        <dbReference type="Proteomes" id="UP001600064"/>
    </source>
</evidence>
<evidence type="ECO:0000256" key="1">
    <source>
        <dbReference type="SAM" id="MobiDB-lite"/>
    </source>
</evidence>
<evidence type="ECO:0000259" key="2">
    <source>
        <dbReference type="PROSITE" id="PS51352"/>
    </source>
</evidence>
<feature type="domain" description="Thioredoxin" evidence="2">
    <location>
        <begin position="53"/>
        <end position="244"/>
    </location>
</feature>
<feature type="compositionally biased region" description="Polar residues" evidence="1">
    <location>
        <begin position="8"/>
        <end position="17"/>
    </location>
</feature>
<dbReference type="InterPro" id="IPR032801">
    <property type="entry name" value="PXL2A/B/C"/>
</dbReference>
<accession>A0ABR4DMN9</accession>
<feature type="compositionally biased region" description="Pro residues" evidence="1">
    <location>
        <begin position="52"/>
        <end position="75"/>
    </location>
</feature>
<sequence length="251" mass="27592">MLFPIPPRSSQEGPSTTQHHQHQQQQQQHQQQQQEHEPPHQDPQDQEAVIPIPQPGDPAPPLYPPSTVPPPPGPSSVPLTPSGTPIVTFPRATPVLAVFLRHCGCPFAEKTFRRLADVANKYRGAVTCIAVSQAARDVTDKWIIQVGGAWEVQVVADPRRELFRAWGLGLASSTWYAWNPKALWSAWKLGTDEGIWTRDTAAVGGNKWQISGAFAIDAEGVVRWSKPGTQSADELPDFGEALRALGMEKRV</sequence>
<dbReference type="PROSITE" id="PS51352">
    <property type="entry name" value="THIOREDOXIN_2"/>
    <property type="match status" value="1"/>
</dbReference>
<keyword evidence="4" id="KW-1185">Reference proteome</keyword>
<dbReference type="Pfam" id="PF13911">
    <property type="entry name" value="AhpC-TSA_2"/>
    <property type="match status" value="1"/>
</dbReference>
<dbReference type="PANTHER" id="PTHR42336:SF2">
    <property type="entry name" value="THIOREDOXIN DOMAIN-CONTAINING PROTEIN"/>
    <property type="match status" value="1"/>
</dbReference>
<protein>
    <recommendedName>
        <fullName evidence="2">Thioredoxin domain-containing protein</fullName>
    </recommendedName>
</protein>
<dbReference type="EMBL" id="JAZGUE010000001">
    <property type="protein sequence ID" value="KAL2271555.1"/>
    <property type="molecule type" value="Genomic_DNA"/>
</dbReference>
<dbReference type="Gene3D" id="3.40.30.10">
    <property type="entry name" value="Glutaredoxin"/>
    <property type="match status" value="1"/>
</dbReference>
<dbReference type="Proteomes" id="UP001600064">
    <property type="component" value="Unassembled WGS sequence"/>
</dbReference>
<proteinExistence type="predicted"/>
<reference evidence="3 4" key="1">
    <citation type="journal article" date="2024" name="Commun. Biol.">
        <title>Comparative genomic analysis of thermophilic fungi reveals convergent evolutionary adaptations and gene losses.</title>
        <authorList>
            <person name="Steindorff A.S."/>
            <person name="Aguilar-Pontes M.V."/>
            <person name="Robinson A.J."/>
            <person name="Andreopoulos B."/>
            <person name="LaButti K."/>
            <person name="Kuo A."/>
            <person name="Mondo S."/>
            <person name="Riley R."/>
            <person name="Otillar R."/>
            <person name="Haridas S."/>
            <person name="Lipzen A."/>
            <person name="Grimwood J."/>
            <person name="Schmutz J."/>
            <person name="Clum A."/>
            <person name="Reid I.D."/>
            <person name="Moisan M.C."/>
            <person name="Butler G."/>
            <person name="Nguyen T.T.M."/>
            <person name="Dewar K."/>
            <person name="Conant G."/>
            <person name="Drula E."/>
            <person name="Henrissat B."/>
            <person name="Hansel C."/>
            <person name="Singer S."/>
            <person name="Hutchinson M.I."/>
            <person name="de Vries R.P."/>
            <person name="Natvig D.O."/>
            <person name="Powell A.J."/>
            <person name="Tsang A."/>
            <person name="Grigoriev I.V."/>
        </authorList>
    </citation>
    <scope>NUCLEOTIDE SEQUENCE [LARGE SCALE GENOMIC DNA]</scope>
    <source>
        <strain evidence="3 4">ATCC 22073</strain>
    </source>
</reference>
<organism evidence="3 4">
    <name type="scientific">Remersonia thermophila</name>
    <dbReference type="NCBI Taxonomy" id="72144"/>
    <lineage>
        <taxon>Eukaryota</taxon>
        <taxon>Fungi</taxon>
        <taxon>Dikarya</taxon>
        <taxon>Ascomycota</taxon>
        <taxon>Pezizomycotina</taxon>
        <taxon>Sordariomycetes</taxon>
        <taxon>Sordariomycetidae</taxon>
        <taxon>Sordariales</taxon>
        <taxon>Sordariales incertae sedis</taxon>
        <taxon>Remersonia</taxon>
    </lineage>
</organism>
<dbReference type="GeneID" id="98129267"/>
<dbReference type="PANTHER" id="PTHR42336">
    <property type="entry name" value="THIOREDOXIN DOMAIN-CONTAINING PROTEIN-RELATED"/>
    <property type="match status" value="1"/>
</dbReference>
<gene>
    <name evidence="3" type="ORF">VTJ83DRAFT_926</name>
</gene>
<dbReference type="InterPro" id="IPR036249">
    <property type="entry name" value="Thioredoxin-like_sf"/>
</dbReference>
<feature type="region of interest" description="Disordered" evidence="1">
    <location>
        <begin position="1"/>
        <end position="82"/>
    </location>
</feature>
<name>A0ABR4DMN9_9PEZI</name>